<organism evidence="9 10">
    <name type="scientific">Secundilactobacillus similis DSM 23365 = JCM 2765</name>
    <dbReference type="NCBI Taxonomy" id="1423804"/>
    <lineage>
        <taxon>Bacteria</taxon>
        <taxon>Bacillati</taxon>
        <taxon>Bacillota</taxon>
        <taxon>Bacilli</taxon>
        <taxon>Lactobacillales</taxon>
        <taxon>Lactobacillaceae</taxon>
        <taxon>Secundilactobacillus</taxon>
    </lineage>
</organism>
<dbReference type="RefSeq" id="WP_054736378.1">
    <property type="nucleotide sequence ID" value="NZ_AYZM01000171.1"/>
</dbReference>
<dbReference type="NCBIfam" id="TIGR01167">
    <property type="entry name" value="LPXTG_anchor"/>
    <property type="match status" value="1"/>
</dbReference>
<dbReference type="OrthoDB" id="2310196at2"/>
<evidence type="ECO:0000256" key="3">
    <source>
        <dbReference type="ARBA" id="ARBA00022525"/>
    </source>
</evidence>
<dbReference type="InterPro" id="IPR007110">
    <property type="entry name" value="Ig-like_dom"/>
</dbReference>
<dbReference type="GO" id="GO:0030313">
    <property type="term" value="C:cell envelope"/>
    <property type="evidence" value="ECO:0007669"/>
    <property type="project" value="UniProtKB-SubCell"/>
</dbReference>
<feature type="compositionally biased region" description="Polar residues" evidence="6">
    <location>
        <begin position="147"/>
        <end position="159"/>
    </location>
</feature>
<keyword evidence="7" id="KW-1133">Transmembrane helix</keyword>
<dbReference type="EMBL" id="AYZM01000171">
    <property type="protein sequence ID" value="KRN17824.1"/>
    <property type="molecule type" value="Genomic_DNA"/>
</dbReference>
<feature type="compositionally biased region" description="Low complexity" evidence="6">
    <location>
        <begin position="160"/>
        <end position="212"/>
    </location>
</feature>
<feature type="domain" description="Ig-like" evidence="8">
    <location>
        <begin position="98"/>
        <end position="197"/>
    </location>
</feature>
<evidence type="ECO:0000256" key="4">
    <source>
        <dbReference type="ARBA" id="ARBA00022729"/>
    </source>
</evidence>
<dbReference type="Gene3D" id="2.60.40.1850">
    <property type="match status" value="2"/>
</dbReference>
<dbReference type="Pfam" id="PF05031">
    <property type="entry name" value="NEAT"/>
    <property type="match status" value="1"/>
</dbReference>
<evidence type="ECO:0000256" key="5">
    <source>
        <dbReference type="ARBA" id="ARBA00023088"/>
    </source>
</evidence>
<evidence type="ECO:0000259" key="8">
    <source>
        <dbReference type="PROSITE" id="PS50835"/>
    </source>
</evidence>
<dbReference type="STRING" id="1423804.FD14_GL002549"/>
<keyword evidence="7" id="KW-0472">Membrane</keyword>
<evidence type="ECO:0000256" key="2">
    <source>
        <dbReference type="ARBA" id="ARBA00022512"/>
    </source>
</evidence>
<evidence type="ECO:0000256" key="6">
    <source>
        <dbReference type="SAM" id="MobiDB-lite"/>
    </source>
</evidence>
<feature type="region of interest" description="Disordered" evidence="6">
    <location>
        <begin position="147"/>
        <end position="212"/>
    </location>
</feature>
<keyword evidence="7" id="KW-0812">Transmembrane</keyword>
<keyword evidence="3" id="KW-0964">Secreted</keyword>
<dbReference type="PROSITE" id="PS50835">
    <property type="entry name" value="IG_LIKE"/>
    <property type="match status" value="1"/>
</dbReference>
<comment type="subcellular location">
    <subcellularLocation>
        <location evidence="1">Cell envelope</location>
    </subcellularLocation>
</comment>
<sequence>MKRKMIKGWLGGVLAVVLAIIMMSSASLVKADTLSDGDYTVPVRIWKDGTNQQTPSAAQGFMSETATITVKNGQYQGTLNILPDGRQALTSMTFPNGPASIDAATGDVTFTLNSAEPLVSVTCAMFGGAITAPADLTFDWADATRIGDQSGNSSATEVDSSSSSSLTSSSSLNSSSSSVSNSSSNSSSSSSSSASTSSASSSVPSSSSNSSSQISTQTWAYTVLSADQKTVSMANQYYTHVAEVTPVDGHYQVTMTVTYAKDAGLQKDGFKPLTVAGNKVSDVTYSESGKNYVVQFKFNVDQLDQLAKPLKGTIHVAVSLVNIDADFDVYYQFSQASGTDNAGQSSASNTSTTDGPTGESSQTSDTNVAELTSDVDGDTNEGSGGSATVQKAVTKRDQSQPTSKQSTKENLPQTSEQRQVVLTVVGLVSCVSLIGFVIYRRRVAK</sequence>
<accession>A0A0R2EN68</accession>
<dbReference type="Proteomes" id="UP000051442">
    <property type="component" value="Unassembled WGS sequence"/>
</dbReference>
<dbReference type="PATRIC" id="fig|1423804.4.peg.2758"/>
<feature type="compositionally biased region" description="Polar residues" evidence="6">
    <location>
        <begin position="337"/>
        <end position="370"/>
    </location>
</feature>
<keyword evidence="2" id="KW-0134">Cell wall</keyword>
<dbReference type="InterPro" id="IPR037250">
    <property type="entry name" value="NEAT_dom_sf"/>
</dbReference>
<dbReference type="InterPro" id="IPR019931">
    <property type="entry name" value="LPXTG_anchor"/>
</dbReference>
<evidence type="ECO:0000256" key="7">
    <source>
        <dbReference type="SAM" id="Phobius"/>
    </source>
</evidence>
<keyword evidence="4" id="KW-0732">Signal</keyword>
<dbReference type="CDD" id="cd06920">
    <property type="entry name" value="NEAT"/>
    <property type="match status" value="1"/>
</dbReference>
<evidence type="ECO:0000313" key="10">
    <source>
        <dbReference type="Proteomes" id="UP000051442"/>
    </source>
</evidence>
<gene>
    <name evidence="9" type="ORF">FD14_GL002549</name>
</gene>
<dbReference type="Pfam" id="PF00746">
    <property type="entry name" value="Gram_pos_anchor"/>
    <property type="match status" value="1"/>
</dbReference>
<feature type="region of interest" description="Disordered" evidence="6">
    <location>
        <begin position="337"/>
        <end position="415"/>
    </location>
</feature>
<protein>
    <submittedName>
        <fullName evidence="9">Cell surface protein</fullName>
    </submittedName>
</protein>
<feature type="compositionally biased region" description="Polar residues" evidence="6">
    <location>
        <begin position="399"/>
        <end position="415"/>
    </location>
</feature>
<name>A0A0R2EN68_9LACO</name>
<keyword evidence="10" id="KW-1185">Reference proteome</keyword>
<dbReference type="InterPro" id="IPR006635">
    <property type="entry name" value="NEAT_dom"/>
</dbReference>
<reference evidence="9 10" key="1">
    <citation type="journal article" date="2015" name="Genome Announc.">
        <title>Expanding the biotechnology potential of lactobacilli through comparative genomics of 213 strains and associated genera.</title>
        <authorList>
            <person name="Sun Z."/>
            <person name="Harris H.M."/>
            <person name="McCann A."/>
            <person name="Guo C."/>
            <person name="Argimon S."/>
            <person name="Zhang W."/>
            <person name="Yang X."/>
            <person name="Jeffery I.B."/>
            <person name="Cooney J.C."/>
            <person name="Kagawa T.F."/>
            <person name="Liu W."/>
            <person name="Song Y."/>
            <person name="Salvetti E."/>
            <person name="Wrobel A."/>
            <person name="Rasinkangas P."/>
            <person name="Parkhill J."/>
            <person name="Rea M.C."/>
            <person name="O'Sullivan O."/>
            <person name="Ritari J."/>
            <person name="Douillard F.P."/>
            <person name="Paul Ross R."/>
            <person name="Yang R."/>
            <person name="Briner A.E."/>
            <person name="Felis G.E."/>
            <person name="de Vos W.M."/>
            <person name="Barrangou R."/>
            <person name="Klaenhammer T.R."/>
            <person name="Caufield P.W."/>
            <person name="Cui Y."/>
            <person name="Zhang H."/>
            <person name="O'Toole P.W."/>
        </authorList>
    </citation>
    <scope>NUCLEOTIDE SEQUENCE [LARGE SCALE GENOMIC DNA]</scope>
    <source>
        <strain evidence="9 10">DSM 23365</strain>
    </source>
</reference>
<dbReference type="AlphaFoldDB" id="A0A0R2EN68"/>
<proteinExistence type="predicted"/>
<keyword evidence="5" id="KW-0572">Peptidoglycan-anchor</keyword>
<comment type="caution">
    <text evidence="9">The sequence shown here is derived from an EMBL/GenBank/DDBJ whole genome shotgun (WGS) entry which is preliminary data.</text>
</comment>
<feature type="transmembrane region" description="Helical" evidence="7">
    <location>
        <begin position="420"/>
        <end position="439"/>
    </location>
</feature>
<dbReference type="SUPFAM" id="SSF158911">
    <property type="entry name" value="NEAT domain-like"/>
    <property type="match status" value="2"/>
</dbReference>
<evidence type="ECO:0000313" key="9">
    <source>
        <dbReference type="EMBL" id="KRN17824.1"/>
    </source>
</evidence>
<evidence type="ECO:0000256" key="1">
    <source>
        <dbReference type="ARBA" id="ARBA00004196"/>
    </source>
</evidence>